<dbReference type="Proteomes" id="UP000051952">
    <property type="component" value="Unassembled WGS sequence"/>
</dbReference>
<proteinExistence type="predicted"/>
<dbReference type="VEuPathDB" id="TriTrypDB:BSAL_93520"/>
<feature type="compositionally biased region" description="Low complexity" evidence="1">
    <location>
        <begin position="152"/>
        <end position="167"/>
    </location>
</feature>
<protein>
    <recommendedName>
        <fullName evidence="4">Protein kinase</fullName>
    </recommendedName>
</protein>
<feature type="region of interest" description="Disordered" evidence="1">
    <location>
        <begin position="459"/>
        <end position="496"/>
    </location>
</feature>
<sequence>MPTSFLQLQKRVDSGLRRKSSAPNHSGVATIAGDPPPSPTSPSALRHLLKREVFVSDPTMSASAASERAQNLSSTKRTSGALQSPSHSGNRHNNNNNNSSVMTTAPPRATSPVPSKSVTISDAKHHDGTSSGGGGLGAFSYRSSFNLLGESAASNSHNNTASTAPTTGGPRGASTAPRNGNGGGDGSSSVFRRECRLELFVRREAVFYNYLLTKSSATAGQPSDGTVDVGVNASNITTGGENDVCELSLTSVAAAGLTDGFSAQVDQPSMLSVLWSVSQVAKTSHLTGGDGTFFLRKEFIGDGSGASSPMKKQQQPQPGRGVSFVNNTSNDISTTTGAPASGQHEQPAITVHSILKLFGNERTFHPVPHDPHPNHYPAASSFSSAVVAPLHRSTSYLLTESYECTLADYLRAHTARGHVDSVVVYEWCRVIVSQLAQMHRVGVLHNNIHADSIVLCKDHDSMRNDGSHQQQQQQQHNDAASSSNASSRNVRQQRSASQLAGYNNAAGATSQLVAKVSFLYCASMQDLQVVRGLRKQTLSQSRADPVHSEYHTLNTQHLPTELTTLARSYSSVLPPEWFTLPRMPAGSEALGGGGGNSPHNQSSVGLLTRHASILAPTEVSHRNSPTHASEVGINAGEDGINENLVSAKLRNVVVPTEKSDAFLFGKLLQQVFTGTMVEFNPQSVLSVSSHYLSKGPSQMGLFSECPHKLGKLARVDEINSEALRHLITASTMEDRDTRWSVKEISEHPFFWKVETIIEFMQCVIEFAFPVSGPAMENPEGDATEATGTASKTTMAAKTAAAAAPTAKMSLRESFRETVQKSQSQQQTKKLNFTAPELSNLRGISKQLSTWVVEPRNWMTQDVNTWIEELCLEARDHGGAVRTMYENLNHQHVEFLVNVYTYLLNKRRVPTIVDGGDAKTFVSVFLNRMFPTLLMETISMVMNVDDAPKFILHVAAKIRLTWVNRRKRASIPHLQSILSLAESLCREKAKTIVAAGYDHVVQYVGAFPQFPVHIAESERVQVTKKSSSSGKQNSSLTSGGRRAGGKPNLSTLPKWAQIQIAAADAEIQ</sequence>
<feature type="region of interest" description="Disordered" evidence="1">
    <location>
        <begin position="59"/>
        <end position="134"/>
    </location>
</feature>
<evidence type="ECO:0000313" key="3">
    <source>
        <dbReference type="Proteomes" id="UP000051952"/>
    </source>
</evidence>
<dbReference type="EMBL" id="CYKH01001321">
    <property type="protein sequence ID" value="CUG86513.1"/>
    <property type="molecule type" value="Genomic_DNA"/>
</dbReference>
<dbReference type="InterPro" id="IPR011009">
    <property type="entry name" value="Kinase-like_dom_sf"/>
</dbReference>
<feature type="region of interest" description="Disordered" evidence="1">
    <location>
        <begin position="304"/>
        <end position="345"/>
    </location>
</feature>
<dbReference type="Gene3D" id="1.10.510.10">
    <property type="entry name" value="Transferase(Phosphotransferase) domain 1"/>
    <property type="match status" value="1"/>
</dbReference>
<feature type="compositionally biased region" description="Low complexity" evidence="1">
    <location>
        <begin position="1023"/>
        <end position="1037"/>
    </location>
</feature>
<evidence type="ECO:0000256" key="1">
    <source>
        <dbReference type="SAM" id="MobiDB-lite"/>
    </source>
</evidence>
<dbReference type="SUPFAM" id="SSF56112">
    <property type="entry name" value="Protein kinase-like (PK-like)"/>
    <property type="match status" value="2"/>
</dbReference>
<gene>
    <name evidence="2" type="ORF">BSAL_93520</name>
</gene>
<accession>A0A0S4J976</accession>
<feature type="region of interest" description="Disordered" evidence="1">
    <location>
        <begin position="12"/>
        <end position="44"/>
    </location>
</feature>
<feature type="region of interest" description="Disordered" evidence="1">
    <location>
        <begin position="1020"/>
        <end position="1049"/>
    </location>
</feature>
<evidence type="ECO:0000313" key="2">
    <source>
        <dbReference type="EMBL" id="CUG86513.1"/>
    </source>
</evidence>
<feature type="compositionally biased region" description="Polar residues" evidence="1">
    <location>
        <begin position="324"/>
        <end position="338"/>
    </location>
</feature>
<feature type="region of interest" description="Disordered" evidence="1">
    <location>
        <begin position="152"/>
        <end position="189"/>
    </location>
</feature>
<keyword evidence="3" id="KW-1185">Reference proteome</keyword>
<name>A0A0S4J976_BODSA</name>
<feature type="compositionally biased region" description="Low complexity" evidence="1">
    <location>
        <begin position="467"/>
        <end position="496"/>
    </location>
</feature>
<feature type="compositionally biased region" description="Low complexity" evidence="1">
    <location>
        <begin position="84"/>
        <end position="100"/>
    </location>
</feature>
<organism evidence="2 3">
    <name type="scientific">Bodo saltans</name>
    <name type="common">Flagellated protozoan</name>
    <dbReference type="NCBI Taxonomy" id="75058"/>
    <lineage>
        <taxon>Eukaryota</taxon>
        <taxon>Discoba</taxon>
        <taxon>Euglenozoa</taxon>
        <taxon>Kinetoplastea</taxon>
        <taxon>Metakinetoplastina</taxon>
        <taxon>Eubodonida</taxon>
        <taxon>Bodonidae</taxon>
        <taxon>Bodo</taxon>
    </lineage>
</organism>
<dbReference type="AlphaFoldDB" id="A0A0S4J976"/>
<reference evidence="3" key="1">
    <citation type="submission" date="2015-09" db="EMBL/GenBank/DDBJ databases">
        <authorList>
            <consortium name="Pathogen Informatics"/>
        </authorList>
    </citation>
    <scope>NUCLEOTIDE SEQUENCE [LARGE SCALE GENOMIC DNA]</scope>
    <source>
        <strain evidence="3">Lake Konstanz</strain>
    </source>
</reference>
<evidence type="ECO:0008006" key="4">
    <source>
        <dbReference type="Google" id="ProtNLM"/>
    </source>
</evidence>
<feature type="compositionally biased region" description="Polar residues" evidence="1">
    <location>
        <begin position="59"/>
        <end position="83"/>
    </location>
</feature>